<keyword evidence="1" id="KW-0456">Lyase</keyword>
<reference evidence="3 4" key="1">
    <citation type="submission" date="2016-10" db="EMBL/GenBank/DDBJ databases">
        <authorList>
            <person name="de Groot N.N."/>
        </authorList>
    </citation>
    <scope>NUCLEOTIDE SEQUENCE [LARGE SCALE GENOMIC DNA]</scope>
    <source>
        <strain evidence="3 4">DSM 1736</strain>
    </source>
</reference>
<dbReference type="GO" id="GO:0016829">
    <property type="term" value="F:lyase activity"/>
    <property type="evidence" value="ECO:0007669"/>
    <property type="project" value="UniProtKB-KW"/>
</dbReference>
<dbReference type="Proteomes" id="UP000214880">
    <property type="component" value="Unassembled WGS sequence"/>
</dbReference>
<dbReference type="EMBL" id="FNHB01000004">
    <property type="protein sequence ID" value="SDM36543.1"/>
    <property type="molecule type" value="Genomic_DNA"/>
</dbReference>
<evidence type="ECO:0000256" key="1">
    <source>
        <dbReference type="ARBA" id="ARBA00023239"/>
    </source>
</evidence>
<evidence type="ECO:0000313" key="4">
    <source>
        <dbReference type="Proteomes" id="UP000214880"/>
    </source>
</evidence>
<dbReference type="OrthoDB" id="9815264at2"/>
<protein>
    <submittedName>
        <fullName evidence="3">Predicted aconitase subunit 2</fullName>
    </submittedName>
</protein>
<evidence type="ECO:0000313" key="3">
    <source>
        <dbReference type="EMBL" id="SDM36543.1"/>
    </source>
</evidence>
<keyword evidence="4" id="KW-1185">Reference proteome</keyword>
<proteinExistence type="predicted"/>
<dbReference type="Pfam" id="PF01989">
    <property type="entry name" value="AcnX_swivel_put"/>
    <property type="match status" value="1"/>
</dbReference>
<organism evidence="3 4">
    <name type="scientific">Dendrosporobacter quercicolus</name>
    <dbReference type="NCBI Taxonomy" id="146817"/>
    <lineage>
        <taxon>Bacteria</taxon>
        <taxon>Bacillati</taxon>
        <taxon>Bacillota</taxon>
        <taxon>Negativicutes</taxon>
        <taxon>Selenomonadales</taxon>
        <taxon>Sporomusaceae</taxon>
        <taxon>Dendrosporobacter</taxon>
    </lineage>
</organism>
<feature type="domain" description="Phosphomevalonate dehydratase small subunit-like" evidence="2">
    <location>
        <begin position="31"/>
        <end position="105"/>
    </location>
</feature>
<accession>A0A1G9SM08</accession>
<evidence type="ECO:0000259" key="2">
    <source>
        <dbReference type="Pfam" id="PF01989"/>
    </source>
</evidence>
<gene>
    <name evidence="3" type="ORF">SAMN04488502_10458</name>
</gene>
<dbReference type="RefSeq" id="WP_092072092.1">
    <property type="nucleotide sequence ID" value="NZ_FNHB01000004.1"/>
</dbReference>
<dbReference type="STRING" id="146817.SAMN04488502_10458"/>
<dbReference type="Gene3D" id="3.50.30.10">
    <property type="entry name" value="Phosphohistidine domain"/>
    <property type="match status" value="1"/>
</dbReference>
<dbReference type="SUPFAM" id="SSF52016">
    <property type="entry name" value="LeuD/IlvD-like"/>
    <property type="match status" value="1"/>
</dbReference>
<name>A0A1G9SM08_9FIRM</name>
<dbReference type="AlphaFoldDB" id="A0A1G9SM08"/>
<dbReference type="InterPro" id="IPR002840">
    <property type="entry name" value="PMDh-S-like_dom"/>
</dbReference>
<sequence length="139" mass="15137">MGRKFTCHKISEGVAEAPILISNEDVNFYLLNPEDGVMIEKSHDISGSSIAHKIFAFQGGKGSSVVQADGLYQLQLKGNGPKAMIVKYPDTVLVSSAIIMEVPMVDQVEEEFYKVVKNGDWVKVDADNGYVEIVGGEKS</sequence>